<reference evidence="2" key="2">
    <citation type="journal article" date="2014" name="ISME J.">
        <title>Microbial stratification in low pH oxic and suboxic macroscopic growths along an acid mine drainage.</title>
        <authorList>
            <person name="Mendez-Garcia C."/>
            <person name="Mesa V."/>
            <person name="Sprenger R.R."/>
            <person name="Richter M."/>
            <person name="Diez M.S."/>
            <person name="Solano J."/>
            <person name="Bargiela R."/>
            <person name="Golyshina O.V."/>
            <person name="Manteca A."/>
            <person name="Ramos J.L."/>
            <person name="Gallego J.R."/>
            <person name="Llorente I."/>
            <person name="Martins Dos Santos V.A."/>
            <person name="Jensen O.N."/>
            <person name="Pelaez A.I."/>
            <person name="Sanchez J."/>
            <person name="Ferrer M."/>
        </authorList>
    </citation>
    <scope>NUCLEOTIDE SEQUENCE</scope>
</reference>
<name>T0YAQ3_9ZZZZ</name>
<dbReference type="InterPro" id="IPR027417">
    <property type="entry name" value="P-loop_NTPase"/>
</dbReference>
<proteinExistence type="predicted"/>
<evidence type="ECO:0000313" key="2">
    <source>
        <dbReference type="EMBL" id="EQD30208.1"/>
    </source>
</evidence>
<dbReference type="SUPFAM" id="SSF52540">
    <property type="entry name" value="P-loop containing nucleoside triphosphate hydrolases"/>
    <property type="match status" value="1"/>
</dbReference>
<organism evidence="2">
    <name type="scientific">mine drainage metagenome</name>
    <dbReference type="NCBI Taxonomy" id="410659"/>
    <lineage>
        <taxon>unclassified sequences</taxon>
        <taxon>metagenomes</taxon>
        <taxon>ecological metagenomes</taxon>
    </lineage>
</organism>
<accession>T0YAQ3</accession>
<dbReference type="InterPro" id="IPR002789">
    <property type="entry name" value="HerA_central"/>
</dbReference>
<sequence>MTLIGKKDAWALASIGAGVLSTNPLFAGDPHALAALALPAAGASWFAWKRARDWLDLTDTKSREGFVLPSDAPTEEHMLESAGLRFGYTRDDNRPVDIDDNLLMRHTAVVGQSGVGKTTLGEFLLWQQAARGGGFIFIDAKLDSKTRNRMGYMMDVLGRSDDFYVLNVDDPENSNTYAPILSGDADEFSDRLLNLLPLAENNPGADYYRQSSGLALTVIGGALKAANLRYHMSDIGILLQSARALSELERITPSGTPERRNLQVFLDQFRKRTPKEGVQI</sequence>
<gene>
    <name evidence="2" type="ORF">B2A_14239</name>
</gene>
<dbReference type="EMBL" id="AUZZ01010323">
    <property type="protein sequence ID" value="EQD30208.1"/>
    <property type="molecule type" value="Genomic_DNA"/>
</dbReference>
<dbReference type="Pfam" id="PF01935">
    <property type="entry name" value="DUF87"/>
    <property type="match status" value="1"/>
</dbReference>
<dbReference type="AlphaFoldDB" id="T0YAQ3"/>
<reference evidence="2" key="1">
    <citation type="submission" date="2013-08" db="EMBL/GenBank/DDBJ databases">
        <authorList>
            <person name="Mendez C."/>
            <person name="Richter M."/>
            <person name="Ferrer M."/>
            <person name="Sanchez J."/>
        </authorList>
    </citation>
    <scope>NUCLEOTIDE SEQUENCE</scope>
</reference>
<feature type="non-terminal residue" evidence="2">
    <location>
        <position position="280"/>
    </location>
</feature>
<protein>
    <submittedName>
        <fullName evidence="2">TraG family protein</fullName>
    </submittedName>
</protein>
<feature type="domain" description="Helicase HerA central" evidence="1">
    <location>
        <begin position="87"/>
        <end position="140"/>
    </location>
</feature>
<evidence type="ECO:0000259" key="1">
    <source>
        <dbReference type="Pfam" id="PF01935"/>
    </source>
</evidence>
<dbReference type="Gene3D" id="3.40.50.300">
    <property type="entry name" value="P-loop containing nucleotide triphosphate hydrolases"/>
    <property type="match status" value="1"/>
</dbReference>
<comment type="caution">
    <text evidence="2">The sequence shown here is derived from an EMBL/GenBank/DDBJ whole genome shotgun (WGS) entry which is preliminary data.</text>
</comment>